<dbReference type="RefSeq" id="XP_004183900.1">
    <property type="nucleotide sequence ID" value="XM_004183852.1"/>
</dbReference>
<feature type="compositionally biased region" description="Basic residues" evidence="1">
    <location>
        <begin position="129"/>
        <end position="139"/>
    </location>
</feature>
<sequence>MFSIYRIVSKDPVPINTEEVALSVRHIALSGDSTTSLFIKTVDSEGKEVRALVATLSQKQPQQTMDFMIAGKSVTFYVEGKSKIHMILVPADANMENFNEEDENTSDEDETLKENDKKPIKKPQEDKKPKKLTHKSKQD</sequence>
<evidence type="ECO:0000313" key="3">
    <source>
        <dbReference type="EMBL" id="ELP84554.1"/>
    </source>
</evidence>
<proteinExistence type="predicted"/>
<feature type="region of interest" description="Disordered" evidence="1">
    <location>
        <begin position="97"/>
        <end position="139"/>
    </location>
</feature>
<dbReference type="Pfam" id="PF17800">
    <property type="entry name" value="NPL"/>
    <property type="match status" value="1"/>
</dbReference>
<dbReference type="Gene3D" id="2.60.120.340">
    <property type="entry name" value="Nucleoplasmin core domain"/>
    <property type="match status" value="1"/>
</dbReference>
<feature type="compositionally biased region" description="Acidic residues" evidence="1">
    <location>
        <begin position="98"/>
        <end position="111"/>
    </location>
</feature>
<evidence type="ECO:0000313" key="4">
    <source>
        <dbReference type="Proteomes" id="UP000014680"/>
    </source>
</evidence>
<name>A0A0A1TVP1_ENTIV</name>
<dbReference type="GeneID" id="14883480"/>
<evidence type="ECO:0000259" key="2">
    <source>
        <dbReference type="Pfam" id="PF17800"/>
    </source>
</evidence>
<gene>
    <name evidence="3" type="ORF">EIN_170990</name>
</gene>
<accession>A0A0A1TVP1</accession>
<dbReference type="InterPro" id="IPR041232">
    <property type="entry name" value="NPL"/>
</dbReference>
<dbReference type="VEuPathDB" id="AmoebaDB:EIN_170990"/>
<organism evidence="3 4">
    <name type="scientific">Entamoeba invadens IP1</name>
    <dbReference type="NCBI Taxonomy" id="370355"/>
    <lineage>
        <taxon>Eukaryota</taxon>
        <taxon>Amoebozoa</taxon>
        <taxon>Evosea</taxon>
        <taxon>Archamoebae</taxon>
        <taxon>Mastigamoebida</taxon>
        <taxon>Entamoebidae</taxon>
        <taxon>Entamoeba</taxon>
    </lineage>
</organism>
<dbReference type="KEGG" id="eiv:EIN_170990"/>
<feature type="domain" description="Nucleoplasmin-like" evidence="2">
    <location>
        <begin position="9"/>
        <end position="86"/>
    </location>
</feature>
<dbReference type="AlphaFoldDB" id="A0A0A1TVP1"/>
<feature type="compositionally biased region" description="Basic and acidic residues" evidence="1">
    <location>
        <begin position="112"/>
        <end position="128"/>
    </location>
</feature>
<dbReference type="Proteomes" id="UP000014680">
    <property type="component" value="Unassembled WGS sequence"/>
</dbReference>
<dbReference type="EMBL" id="KB207112">
    <property type="protein sequence ID" value="ELP84554.1"/>
    <property type="molecule type" value="Genomic_DNA"/>
</dbReference>
<protein>
    <recommendedName>
        <fullName evidence="2">Nucleoplasmin-like domain-containing protein</fullName>
    </recommendedName>
</protein>
<evidence type="ECO:0000256" key="1">
    <source>
        <dbReference type="SAM" id="MobiDB-lite"/>
    </source>
</evidence>
<keyword evidence="4" id="KW-1185">Reference proteome</keyword>
<reference evidence="3 4" key="1">
    <citation type="submission" date="2012-10" db="EMBL/GenBank/DDBJ databases">
        <authorList>
            <person name="Zafar N."/>
            <person name="Inman J."/>
            <person name="Hall N."/>
            <person name="Lorenzi H."/>
            <person name="Caler E."/>
        </authorList>
    </citation>
    <scope>NUCLEOTIDE SEQUENCE [LARGE SCALE GENOMIC DNA]</scope>
    <source>
        <strain evidence="3 4">IP1</strain>
    </source>
</reference>